<evidence type="ECO:0000313" key="1">
    <source>
        <dbReference type="EMBL" id="GAI99348.1"/>
    </source>
</evidence>
<comment type="caution">
    <text evidence="1">The sequence shown here is derived from an EMBL/GenBank/DDBJ whole genome shotgun (WGS) entry which is preliminary data.</text>
</comment>
<dbReference type="EMBL" id="BARW01015823">
    <property type="protein sequence ID" value="GAI99348.1"/>
    <property type="molecule type" value="Genomic_DNA"/>
</dbReference>
<accession>X1T2A8</accession>
<organism evidence="1">
    <name type="scientific">marine sediment metagenome</name>
    <dbReference type="NCBI Taxonomy" id="412755"/>
    <lineage>
        <taxon>unclassified sequences</taxon>
        <taxon>metagenomes</taxon>
        <taxon>ecological metagenomes</taxon>
    </lineage>
</organism>
<sequence length="37" mass="3816">MKLIIVPIVAILAIVGLEISALRLGINGAMLGWATAL</sequence>
<reference evidence="1" key="1">
    <citation type="journal article" date="2014" name="Front. Microbiol.">
        <title>High frequency of phylogenetically diverse reductive dehalogenase-homologous genes in deep subseafloor sedimentary metagenomes.</title>
        <authorList>
            <person name="Kawai M."/>
            <person name="Futagami T."/>
            <person name="Toyoda A."/>
            <person name="Takaki Y."/>
            <person name="Nishi S."/>
            <person name="Hori S."/>
            <person name="Arai W."/>
            <person name="Tsubouchi T."/>
            <person name="Morono Y."/>
            <person name="Uchiyama I."/>
            <person name="Ito T."/>
            <person name="Fujiyama A."/>
            <person name="Inagaki F."/>
            <person name="Takami H."/>
        </authorList>
    </citation>
    <scope>NUCLEOTIDE SEQUENCE</scope>
    <source>
        <strain evidence="1">Expedition CK06-06</strain>
    </source>
</reference>
<protein>
    <submittedName>
        <fullName evidence="1">Uncharacterized protein</fullName>
    </submittedName>
</protein>
<gene>
    <name evidence="1" type="ORF">S12H4_27689</name>
</gene>
<name>X1T2A8_9ZZZZ</name>
<feature type="non-terminal residue" evidence="1">
    <location>
        <position position="37"/>
    </location>
</feature>
<proteinExistence type="predicted"/>
<dbReference type="AlphaFoldDB" id="X1T2A8"/>